<dbReference type="EMBL" id="BARU01006359">
    <property type="protein sequence ID" value="GAH46928.1"/>
    <property type="molecule type" value="Genomic_DNA"/>
</dbReference>
<sequence>MAFPGGNHKETGGIAAYRTLQTAEFTAGAGTGNVGTFALFTVTGSVIVRIIAECTDTLVEGVGGGTIEIGITGDTATIIAQTVCTTIAANEIWHDATSDADIEALSVMADFIIVNGMDIFATIAGQNVTDGTLVFHCFWTPLGSTGNVVAA</sequence>
<reference evidence="1" key="1">
    <citation type="journal article" date="2014" name="Front. Microbiol.">
        <title>High frequency of phylogenetically diverse reductive dehalogenase-homologous genes in deep subseafloor sedimentary metagenomes.</title>
        <authorList>
            <person name="Kawai M."/>
            <person name="Futagami T."/>
            <person name="Toyoda A."/>
            <person name="Takaki Y."/>
            <person name="Nishi S."/>
            <person name="Hori S."/>
            <person name="Arai W."/>
            <person name="Tsubouchi T."/>
            <person name="Morono Y."/>
            <person name="Uchiyama I."/>
            <person name="Ito T."/>
            <person name="Fujiyama A."/>
            <person name="Inagaki F."/>
            <person name="Takami H."/>
        </authorList>
    </citation>
    <scope>NUCLEOTIDE SEQUENCE</scope>
    <source>
        <strain evidence="1">Expedition CK06-06</strain>
    </source>
</reference>
<dbReference type="AlphaFoldDB" id="X1HNN4"/>
<protein>
    <submittedName>
        <fullName evidence="1">Uncharacterized protein</fullName>
    </submittedName>
</protein>
<accession>X1HNN4</accession>
<gene>
    <name evidence="1" type="ORF">S03H2_12502</name>
</gene>
<comment type="caution">
    <text evidence="1">The sequence shown here is derived from an EMBL/GenBank/DDBJ whole genome shotgun (WGS) entry which is preliminary data.</text>
</comment>
<proteinExistence type="predicted"/>
<evidence type="ECO:0000313" key="1">
    <source>
        <dbReference type="EMBL" id="GAH46928.1"/>
    </source>
</evidence>
<organism evidence="1">
    <name type="scientific">marine sediment metagenome</name>
    <dbReference type="NCBI Taxonomy" id="412755"/>
    <lineage>
        <taxon>unclassified sequences</taxon>
        <taxon>metagenomes</taxon>
        <taxon>ecological metagenomes</taxon>
    </lineage>
</organism>
<name>X1HNN4_9ZZZZ</name>